<gene>
    <name evidence="2" type="ORF">U0070_019882</name>
</gene>
<feature type="region of interest" description="Disordered" evidence="1">
    <location>
        <begin position="12"/>
        <end position="37"/>
    </location>
</feature>
<protein>
    <submittedName>
        <fullName evidence="2">Uncharacterized protein</fullName>
    </submittedName>
</protein>
<proteinExistence type="predicted"/>
<feature type="non-terminal residue" evidence="2">
    <location>
        <position position="1"/>
    </location>
</feature>
<feature type="compositionally biased region" description="Basic and acidic residues" evidence="1">
    <location>
        <begin position="94"/>
        <end position="109"/>
    </location>
</feature>
<name>A0AAW0JL89_MYOGA</name>
<organism evidence="2 3">
    <name type="scientific">Myodes glareolus</name>
    <name type="common">Bank vole</name>
    <name type="synonym">Clethrionomys glareolus</name>
    <dbReference type="NCBI Taxonomy" id="447135"/>
    <lineage>
        <taxon>Eukaryota</taxon>
        <taxon>Metazoa</taxon>
        <taxon>Chordata</taxon>
        <taxon>Craniata</taxon>
        <taxon>Vertebrata</taxon>
        <taxon>Euteleostomi</taxon>
        <taxon>Mammalia</taxon>
        <taxon>Eutheria</taxon>
        <taxon>Euarchontoglires</taxon>
        <taxon>Glires</taxon>
        <taxon>Rodentia</taxon>
        <taxon>Myomorpha</taxon>
        <taxon>Muroidea</taxon>
        <taxon>Cricetidae</taxon>
        <taxon>Arvicolinae</taxon>
        <taxon>Myodes</taxon>
    </lineage>
</organism>
<evidence type="ECO:0000256" key="1">
    <source>
        <dbReference type="SAM" id="MobiDB-lite"/>
    </source>
</evidence>
<dbReference type="AlphaFoldDB" id="A0AAW0JL89"/>
<dbReference type="Proteomes" id="UP001488838">
    <property type="component" value="Unassembled WGS sequence"/>
</dbReference>
<feature type="region of interest" description="Disordered" evidence="1">
    <location>
        <begin position="72"/>
        <end position="109"/>
    </location>
</feature>
<reference evidence="2 3" key="1">
    <citation type="journal article" date="2023" name="bioRxiv">
        <title>Conserved and derived expression patterns and positive selection on dental genes reveal complex evolutionary context of ever-growing rodent molars.</title>
        <authorList>
            <person name="Calamari Z.T."/>
            <person name="Song A."/>
            <person name="Cohen E."/>
            <person name="Akter M."/>
            <person name="Roy R.D."/>
            <person name="Hallikas O."/>
            <person name="Christensen M.M."/>
            <person name="Li P."/>
            <person name="Marangoni P."/>
            <person name="Jernvall J."/>
            <person name="Klein O.D."/>
        </authorList>
    </citation>
    <scope>NUCLEOTIDE SEQUENCE [LARGE SCALE GENOMIC DNA]</scope>
    <source>
        <strain evidence="2">V071</strain>
    </source>
</reference>
<evidence type="ECO:0000313" key="2">
    <source>
        <dbReference type="EMBL" id="KAK7827086.1"/>
    </source>
</evidence>
<dbReference type="EMBL" id="JBBHLL010000031">
    <property type="protein sequence ID" value="KAK7827086.1"/>
    <property type="molecule type" value="Genomic_DNA"/>
</dbReference>
<accession>A0AAW0JL89</accession>
<keyword evidence="3" id="KW-1185">Reference proteome</keyword>
<evidence type="ECO:0000313" key="3">
    <source>
        <dbReference type="Proteomes" id="UP001488838"/>
    </source>
</evidence>
<sequence>SLWCSGKCIGKPRSREAKSSRFGIGAGNAGYDSRRLAGPYSSLQLPGSLAEPRSPARCASLGPGWTLAPRSCGRAHGKVAGREGWQRRGRGPRSPREAFGDEKQMSELD</sequence>
<comment type="caution">
    <text evidence="2">The sequence shown here is derived from an EMBL/GenBank/DDBJ whole genome shotgun (WGS) entry which is preliminary data.</text>
</comment>